<feature type="region of interest" description="Disordered" evidence="1">
    <location>
        <begin position="21"/>
        <end position="59"/>
    </location>
</feature>
<dbReference type="Proteomes" id="UP000011693">
    <property type="component" value="Unassembled WGS sequence"/>
</dbReference>
<accession>M0A7N9</accession>
<evidence type="ECO:0000313" key="3">
    <source>
        <dbReference type="Proteomes" id="UP000011693"/>
    </source>
</evidence>
<keyword evidence="3" id="KW-1185">Reference proteome</keyword>
<dbReference type="EMBL" id="AOIN01000096">
    <property type="protein sequence ID" value="ELY94376.1"/>
    <property type="molecule type" value="Genomic_DNA"/>
</dbReference>
<gene>
    <name evidence="2" type="ORF">C482_18747</name>
</gene>
<dbReference type="RefSeq" id="WP_006169277.1">
    <property type="nucleotide sequence ID" value="NZ_AOIN01000096.1"/>
</dbReference>
<evidence type="ECO:0000256" key="1">
    <source>
        <dbReference type="SAM" id="MobiDB-lite"/>
    </source>
</evidence>
<dbReference type="GO" id="GO:0016740">
    <property type="term" value="F:transferase activity"/>
    <property type="evidence" value="ECO:0007669"/>
    <property type="project" value="UniProtKB-KW"/>
</dbReference>
<organism evidence="2 3">
    <name type="scientific">Natrialba chahannaoensis JCM 10990</name>
    <dbReference type="NCBI Taxonomy" id="1227492"/>
    <lineage>
        <taxon>Archaea</taxon>
        <taxon>Methanobacteriati</taxon>
        <taxon>Methanobacteriota</taxon>
        <taxon>Stenosarchaea group</taxon>
        <taxon>Halobacteria</taxon>
        <taxon>Halobacteriales</taxon>
        <taxon>Natrialbaceae</taxon>
        <taxon>Natrialba</taxon>
    </lineage>
</organism>
<evidence type="ECO:0000313" key="2">
    <source>
        <dbReference type="EMBL" id="ELY94376.1"/>
    </source>
</evidence>
<dbReference type="Gene3D" id="3.90.550.10">
    <property type="entry name" value="Spore Coat Polysaccharide Biosynthesis Protein SpsA, Chain A"/>
    <property type="match status" value="1"/>
</dbReference>
<name>M0A7N9_9EURY</name>
<sequence length="452" mass="48736">MEYVQERIATLHDFRALRGHHTETAGEDGDGADAATATDAVTAPGEDERQRPAAAAPDTATPALDLDAHLRETAVIVPMAGREHESPAAERVLAELESLSPAPAAVFVPVRAAPERIDAFREWLQEFSLPIRLLWCNAPAVEERLADTGLPHGPESGKGSDVWLALGPAAEAADYVVVHDADARSYEAEHVRRLLAPLSMDDQDFEFVKGYYARIEEDQLYGRLFRLFYRPLLRALATNPDTAAGAQTNTAADTGADTETHTDANANTAVLSYLTAFRYALAGEFAMTAALARRIRAPQSWGLEVGVLGDAFKHAGFAGSAQVDLGHHVHDHRAVAGDTGLEGMSREVGATLLNVLESGGVDPHYETLPERYLAAGDELVEQYRADAAFNALEYDPASERAQLERYAGALSEPGPDRRLPQWTDAPLTPTAVLEAAQPWLVNGSHPEPSADD</sequence>
<dbReference type="STRING" id="1227492.C482_18747"/>
<reference evidence="2 3" key="1">
    <citation type="journal article" date="2014" name="PLoS Genet.">
        <title>Phylogenetically driven sequencing of extremely halophilic archaea reveals strategies for static and dynamic osmo-response.</title>
        <authorList>
            <person name="Becker E.A."/>
            <person name="Seitzer P.M."/>
            <person name="Tritt A."/>
            <person name="Larsen D."/>
            <person name="Krusor M."/>
            <person name="Yao A.I."/>
            <person name="Wu D."/>
            <person name="Madern D."/>
            <person name="Eisen J.A."/>
            <person name="Darling A.E."/>
            <person name="Facciotti M.T."/>
        </authorList>
    </citation>
    <scope>NUCLEOTIDE SEQUENCE [LARGE SCALE GENOMIC DNA]</scope>
    <source>
        <strain evidence="2 3">JCM 10990</strain>
    </source>
</reference>
<keyword evidence="2" id="KW-0808">Transferase</keyword>
<dbReference type="AlphaFoldDB" id="M0A7N9"/>
<protein>
    <submittedName>
        <fullName evidence="2">Glycosyltransferase-like protein</fullName>
    </submittedName>
</protein>
<dbReference type="SUPFAM" id="SSF53448">
    <property type="entry name" value="Nucleotide-diphospho-sugar transferases"/>
    <property type="match status" value="1"/>
</dbReference>
<dbReference type="OrthoDB" id="123709at2157"/>
<feature type="compositionally biased region" description="Low complexity" evidence="1">
    <location>
        <begin position="32"/>
        <end position="44"/>
    </location>
</feature>
<dbReference type="PATRIC" id="fig|1227492.4.peg.3732"/>
<proteinExistence type="predicted"/>
<dbReference type="InterPro" id="IPR029044">
    <property type="entry name" value="Nucleotide-diphossugar_trans"/>
</dbReference>
<comment type="caution">
    <text evidence="2">The sequence shown here is derived from an EMBL/GenBank/DDBJ whole genome shotgun (WGS) entry which is preliminary data.</text>
</comment>